<dbReference type="CDD" id="cd01169">
    <property type="entry name" value="HMPP_kinase"/>
    <property type="match status" value="1"/>
</dbReference>
<dbReference type="GO" id="GO:0008902">
    <property type="term" value="F:hydroxymethylpyrimidine kinase activity"/>
    <property type="evidence" value="ECO:0007669"/>
    <property type="project" value="UniProtKB-EC"/>
</dbReference>
<keyword evidence="10 17" id="KW-0418">Kinase</keyword>
<comment type="pathway">
    <text evidence="3">Cofactor biosynthesis; thiamine diphosphate biosynthesis; 4-amino-2-methyl-5-diphosphomethylpyrimidine from 5-amino-1-(5-phospho-D-ribosyl)imidazole: step 3/3.</text>
</comment>
<dbReference type="FunFam" id="3.40.1190.20:FF:000003">
    <property type="entry name" value="Phosphomethylpyrimidine kinase ThiD"/>
    <property type="match status" value="1"/>
</dbReference>
<dbReference type="PANTHER" id="PTHR20858">
    <property type="entry name" value="PHOSPHOMETHYLPYRIMIDINE KINASE"/>
    <property type="match status" value="1"/>
</dbReference>
<dbReference type="InterPro" id="IPR029056">
    <property type="entry name" value="Ribokinase-like"/>
</dbReference>
<dbReference type="EC" id="2.7.1.49" evidence="5"/>
<dbReference type="EC" id="2.7.4.7" evidence="6"/>
<dbReference type="InterPro" id="IPR013749">
    <property type="entry name" value="PM/HMP-P_kinase-1"/>
</dbReference>
<protein>
    <recommendedName>
        <fullName evidence="7">Hydroxymethylpyrimidine/phosphomethylpyrimidine kinase</fullName>
        <ecNumber evidence="5">2.7.1.49</ecNumber>
        <ecNumber evidence="6">2.7.4.7</ecNumber>
    </recommendedName>
    <alternativeName>
        <fullName evidence="14">Hydroxymethylpyrimidine kinase</fullName>
    </alternativeName>
    <alternativeName>
        <fullName evidence="15">Hydroxymethylpyrimidine phosphate kinase</fullName>
    </alternativeName>
</protein>
<dbReference type="Pfam" id="PF08543">
    <property type="entry name" value="Phos_pyr_kin"/>
    <property type="match status" value="1"/>
</dbReference>
<evidence type="ECO:0000256" key="1">
    <source>
        <dbReference type="ARBA" id="ARBA00000151"/>
    </source>
</evidence>
<reference evidence="17 18" key="1">
    <citation type="submission" date="2016-10" db="EMBL/GenBank/DDBJ databases">
        <authorList>
            <person name="de Groot N.N."/>
        </authorList>
    </citation>
    <scope>NUCLEOTIDE SEQUENCE [LARGE SCALE GENOMIC DNA]</scope>
    <source>
        <strain evidence="17 18">Calf135</strain>
    </source>
</reference>
<evidence type="ECO:0000256" key="2">
    <source>
        <dbReference type="ARBA" id="ARBA00000565"/>
    </source>
</evidence>
<sequence>MKKVLTIAGSDSSGGAGIQTDLKTFAAYGVYGMSVITAITAQNTIGVLGVESVSEKMVREQIRAIFDDIEVDAIKVGMLSDINIIKIVADAISVYRVNNVVVDPVMISTSGFDLINSQAKSVLVNELLPKANLITPNLSEAQCILYQIDKNNKLKISNSKDMVDAGKIISDFTKNHVLIKGGHLEDRPCDVLVTKDKEVFFYDNERINTKNTHGTGCTLSSAIASNLALGYPIEKAVANAKKFITDAIRNSLDIGHGCGPTNPMGEIYKELKMIDK</sequence>
<name>A0A1H8IVB8_9FIRM</name>
<evidence type="ECO:0000313" key="17">
    <source>
        <dbReference type="EMBL" id="SEN72412.1"/>
    </source>
</evidence>
<dbReference type="AlphaFoldDB" id="A0A1H8IVB8"/>
<dbReference type="Proteomes" id="UP000199512">
    <property type="component" value="Unassembled WGS sequence"/>
</dbReference>
<evidence type="ECO:0000256" key="4">
    <source>
        <dbReference type="ARBA" id="ARBA00009879"/>
    </source>
</evidence>
<dbReference type="RefSeq" id="WP_091975749.1">
    <property type="nucleotide sequence ID" value="NZ_CAUWDX010000011.1"/>
</dbReference>
<dbReference type="GO" id="GO:0008972">
    <property type="term" value="F:phosphomethylpyrimidine kinase activity"/>
    <property type="evidence" value="ECO:0007669"/>
    <property type="project" value="UniProtKB-EC"/>
</dbReference>
<dbReference type="SUPFAM" id="SSF53613">
    <property type="entry name" value="Ribokinase-like"/>
    <property type="match status" value="1"/>
</dbReference>
<evidence type="ECO:0000256" key="8">
    <source>
        <dbReference type="ARBA" id="ARBA00022679"/>
    </source>
</evidence>
<dbReference type="NCBIfam" id="TIGR00097">
    <property type="entry name" value="HMP-P_kinase"/>
    <property type="match status" value="1"/>
</dbReference>
<evidence type="ECO:0000256" key="15">
    <source>
        <dbReference type="ARBA" id="ARBA00043176"/>
    </source>
</evidence>
<dbReference type="PANTHER" id="PTHR20858:SF17">
    <property type="entry name" value="HYDROXYMETHYLPYRIMIDINE_PHOSPHOMETHYLPYRIMIDINE KINASE THI20-RELATED"/>
    <property type="match status" value="1"/>
</dbReference>
<dbReference type="GO" id="GO:0005829">
    <property type="term" value="C:cytosol"/>
    <property type="evidence" value="ECO:0007669"/>
    <property type="project" value="TreeGrafter"/>
</dbReference>
<evidence type="ECO:0000259" key="16">
    <source>
        <dbReference type="Pfam" id="PF08543"/>
    </source>
</evidence>
<dbReference type="EMBL" id="FODF01000009">
    <property type="protein sequence ID" value="SEN72412.1"/>
    <property type="molecule type" value="Genomic_DNA"/>
</dbReference>
<evidence type="ECO:0000256" key="7">
    <source>
        <dbReference type="ARBA" id="ARBA00019161"/>
    </source>
</evidence>
<comment type="similarity">
    <text evidence="4">Belongs to the ThiD family.</text>
</comment>
<evidence type="ECO:0000256" key="3">
    <source>
        <dbReference type="ARBA" id="ARBA00004769"/>
    </source>
</evidence>
<keyword evidence="8" id="KW-0808">Transferase</keyword>
<evidence type="ECO:0000256" key="11">
    <source>
        <dbReference type="ARBA" id="ARBA00022840"/>
    </source>
</evidence>
<evidence type="ECO:0000256" key="10">
    <source>
        <dbReference type="ARBA" id="ARBA00022777"/>
    </source>
</evidence>
<comment type="catalytic activity">
    <reaction evidence="2">
        <text>4-amino-2-methyl-5-(phosphooxymethyl)pyrimidine + ATP = 4-amino-2-methyl-5-(diphosphooxymethyl)pyrimidine + ADP</text>
        <dbReference type="Rhea" id="RHEA:19893"/>
        <dbReference type="ChEBI" id="CHEBI:30616"/>
        <dbReference type="ChEBI" id="CHEBI:57841"/>
        <dbReference type="ChEBI" id="CHEBI:58354"/>
        <dbReference type="ChEBI" id="CHEBI:456216"/>
        <dbReference type="EC" id="2.7.4.7"/>
    </reaction>
</comment>
<feature type="domain" description="Pyridoxamine kinase/Phosphomethylpyrimidine kinase" evidence="16">
    <location>
        <begin position="11"/>
        <end position="262"/>
    </location>
</feature>
<dbReference type="InterPro" id="IPR004399">
    <property type="entry name" value="HMP/HMP-P_kinase_dom"/>
</dbReference>
<evidence type="ECO:0000256" key="12">
    <source>
        <dbReference type="ARBA" id="ARBA00022977"/>
    </source>
</evidence>
<dbReference type="STRING" id="215200.SAMN05216454_10953"/>
<keyword evidence="18" id="KW-1185">Reference proteome</keyword>
<proteinExistence type="inferred from homology"/>
<evidence type="ECO:0000256" key="6">
    <source>
        <dbReference type="ARBA" id="ARBA00012963"/>
    </source>
</evidence>
<evidence type="ECO:0000256" key="13">
    <source>
        <dbReference type="ARBA" id="ARBA00037917"/>
    </source>
</evidence>
<comment type="catalytic activity">
    <reaction evidence="1">
        <text>4-amino-5-hydroxymethyl-2-methylpyrimidine + ATP = 4-amino-2-methyl-5-(phosphooxymethyl)pyrimidine + ADP + H(+)</text>
        <dbReference type="Rhea" id="RHEA:23096"/>
        <dbReference type="ChEBI" id="CHEBI:15378"/>
        <dbReference type="ChEBI" id="CHEBI:16892"/>
        <dbReference type="ChEBI" id="CHEBI:30616"/>
        <dbReference type="ChEBI" id="CHEBI:58354"/>
        <dbReference type="ChEBI" id="CHEBI:456216"/>
        <dbReference type="EC" id="2.7.1.49"/>
    </reaction>
</comment>
<keyword evidence="12" id="KW-0784">Thiamine biosynthesis</keyword>
<evidence type="ECO:0000256" key="14">
    <source>
        <dbReference type="ARBA" id="ARBA00042102"/>
    </source>
</evidence>
<comment type="pathway">
    <text evidence="13">Cofactor biosynthesis; thiamine diphosphate biosynthesis; 4-amino-2-methyl-5-diphosphomethylpyrimidine from 5-amino-1-(5-phospho-D-ribosyl)imidazole: step 2/3.</text>
</comment>
<evidence type="ECO:0000313" key="18">
    <source>
        <dbReference type="Proteomes" id="UP000199512"/>
    </source>
</evidence>
<evidence type="ECO:0000256" key="5">
    <source>
        <dbReference type="ARBA" id="ARBA00012135"/>
    </source>
</evidence>
<keyword evidence="9" id="KW-0547">Nucleotide-binding</keyword>
<gene>
    <name evidence="17" type="ORF">SAMN05216454_10953</name>
</gene>
<accession>A0A1H8IVB8</accession>
<dbReference type="OrthoDB" id="9810880at2"/>
<dbReference type="GO" id="GO:0009228">
    <property type="term" value="P:thiamine biosynthetic process"/>
    <property type="evidence" value="ECO:0007669"/>
    <property type="project" value="UniProtKB-KW"/>
</dbReference>
<keyword evidence="11" id="KW-0067">ATP-binding</keyword>
<dbReference type="GO" id="GO:0005524">
    <property type="term" value="F:ATP binding"/>
    <property type="evidence" value="ECO:0007669"/>
    <property type="project" value="UniProtKB-KW"/>
</dbReference>
<dbReference type="Gene3D" id="3.40.1190.20">
    <property type="match status" value="1"/>
</dbReference>
<evidence type="ECO:0000256" key="9">
    <source>
        <dbReference type="ARBA" id="ARBA00022741"/>
    </source>
</evidence>
<organism evidence="17 18">
    <name type="scientific">Peptostreptococcus russellii</name>
    <dbReference type="NCBI Taxonomy" id="215200"/>
    <lineage>
        <taxon>Bacteria</taxon>
        <taxon>Bacillati</taxon>
        <taxon>Bacillota</taxon>
        <taxon>Clostridia</taxon>
        <taxon>Peptostreptococcales</taxon>
        <taxon>Peptostreptococcaceae</taxon>
        <taxon>Peptostreptococcus</taxon>
    </lineage>
</organism>